<accession>B2JBV1</accession>
<proteinExistence type="predicted"/>
<gene>
    <name evidence="2" type="ordered locus">Npun_CF069</name>
</gene>
<name>B2JBV1_NOSP7</name>
<keyword evidence="3" id="KW-1185">Reference proteome</keyword>
<organism evidence="2 3">
    <name type="scientific">Nostoc punctiforme (strain ATCC 29133 / PCC 73102)</name>
    <dbReference type="NCBI Taxonomy" id="63737"/>
    <lineage>
        <taxon>Bacteria</taxon>
        <taxon>Bacillati</taxon>
        <taxon>Cyanobacteriota</taxon>
        <taxon>Cyanophyceae</taxon>
        <taxon>Nostocales</taxon>
        <taxon>Nostocaceae</taxon>
        <taxon>Nostoc</taxon>
    </lineage>
</organism>
<evidence type="ECO:0000313" key="2">
    <source>
        <dbReference type="EMBL" id="ACC85405.1"/>
    </source>
</evidence>
<geneLocation type="plasmid" evidence="2 3">
    <name>pNPUN03</name>
</geneLocation>
<feature type="compositionally biased region" description="Polar residues" evidence="1">
    <location>
        <begin position="23"/>
        <end position="37"/>
    </location>
</feature>
<evidence type="ECO:0000313" key="3">
    <source>
        <dbReference type="Proteomes" id="UP000001191"/>
    </source>
</evidence>
<sequence length="297" mass="33109">MAKARRRLSDLVHEETQKIREPNLQTSEVTKSESLLENPSEAEDKVTDLQTLEATNSVILSESEPLSKADSTEQQTAKVTDLQTSEATNSVTLSECEPLSKADSTEQQTTKVTDLQTSEATNSEGLLETPRQVEDKVTEQQTAKVTELQTSGLTKPVTLPESSSEVEKRVTEQQASNVTDLQTNKYSESVSSMQIAIEREGEEVNKTTKLQSLKDTDLQSTELPKYLKLERKETRLRQDQIDALTDLTRKLNRTKQVKGGERLTDNTLIRVAVDLLLNKASELQGTTEDELRSSLNL</sequence>
<evidence type="ECO:0000256" key="1">
    <source>
        <dbReference type="SAM" id="MobiDB-lite"/>
    </source>
</evidence>
<dbReference type="EMBL" id="CP001040">
    <property type="protein sequence ID" value="ACC85405.1"/>
    <property type="molecule type" value="Genomic_DNA"/>
</dbReference>
<reference evidence="3" key="1">
    <citation type="submission" date="2008-04" db="EMBL/GenBank/DDBJ databases">
        <title>Complete sequence of plasmid 3 of Nostoc punctiforme ATCC 29133.</title>
        <authorList>
            <consortium name="US DOE Joint Genome Institute"/>
            <person name="Copeland A."/>
            <person name="Lucas S."/>
            <person name="Lapidus A."/>
            <person name="Glavina del Rio T."/>
            <person name="Dalin E."/>
            <person name="Tice H."/>
            <person name="Pitluck S."/>
            <person name="Chain P."/>
            <person name="Malfatti S."/>
            <person name="Shin M."/>
            <person name="Vergez L."/>
            <person name="Schmutz J."/>
            <person name="Larimer F."/>
            <person name="Land M."/>
            <person name="Hauser L."/>
            <person name="Kyrpides N."/>
            <person name="Kim E."/>
            <person name="Meeks J.C."/>
            <person name="Elhai J."/>
            <person name="Campbell E.L."/>
            <person name="Thiel T."/>
            <person name="Longmire J."/>
            <person name="Potts M."/>
            <person name="Atlas R."/>
        </authorList>
    </citation>
    <scope>NUCLEOTIDE SEQUENCE [LARGE SCALE GENOMIC DNA]</scope>
    <source>
        <strain evidence="3">ATCC 29133 / PCC 73102</strain>
        <plasmid evidence="3">Plasmid pNPUN03</plasmid>
    </source>
</reference>
<dbReference type="EnsemblBacteria" id="ACC85405">
    <property type="protein sequence ID" value="ACC85405"/>
    <property type="gene ID" value="Npun_CF069"/>
</dbReference>
<dbReference type="HOGENOM" id="CLU_936377_0_0_3"/>
<dbReference type="RefSeq" id="WP_012412902.1">
    <property type="nucleotide sequence ID" value="NC_010630.1"/>
</dbReference>
<feature type="compositionally biased region" description="Basic and acidic residues" evidence="1">
    <location>
        <begin position="7"/>
        <end position="21"/>
    </location>
</feature>
<feature type="compositionally biased region" description="Polar residues" evidence="1">
    <location>
        <begin position="48"/>
        <end position="60"/>
    </location>
</feature>
<protein>
    <submittedName>
        <fullName evidence="2">Uncharacterized protein</fullName>
    </submittedName>
</protein>
<keyword evidence="2" id="KW-0614">Plasmid</keyword>
<feature type="compositionally biased region" description="Polar residues" evidence="1">
    <location>
        <begin position="105"/>
        <end position="124"/>
    </location>
</feature>
<feature type="region of interest" description="Disordered" evidence="1">
    <location>
        <begin position="1"/>
        <end position="140"/>
    </location>
</feature>
<dbReference type="AlphaFoldDB" id="B2JBV1"/>
<dbReference type="KEGG" id="npu:Npun_CF069"/>
<dbReference type="Proteomes" id="UP000001191">
    <property type="component" value="Plasmid pNPUN03"/>
</dbReference>
<feature type="compositionally biased region" description="Polar residues" evidence="1">
    <location>
        <begin position="72"/>
        <end position="93"/>
    </location>
</feature>